<feature type="region of interest" description="Disordered" evidence="1">
    <location>
        <begin position="712"/>
        <end position="732"/>
    </location>
</feature>
<reference evidence="4 5" key="1">
    <citation type="submission" date="2019-01" db="EMBL/GenBank/DDBJ databases">
        <authorList>
            <person name="Ferrante I. M."/>
        </authorList>
    </citation>
    <scope>NUCLEOTIDE SEQUENCE [LARGE SCALE GENOMIC DNA]</scope>
    <source>
        <strain evidence="4 5">B856</strain>
    </source>
</reference>
<feature type="domain" description="DNA/RNA-binding" evidence="2">
    <location>
        <begin position="231"/>
        <end position="525"/>
    </location>
</feature>
<evidence type="ECO:0000256" key="1">
    <source>
        <dbReference type="SAM" id="MobiDB-lite"/>
    </source>
</evidence>
<feature type="region of interest" description="Disordered" evidence="1">
    <location>
        <begin position="653"/>
        <end position="681"/>
    </location>
</feature>
<sequence length="982" mass="108898">MPNNVSKNNYQEQRQRSKAGARVFKSKKESEQEKLRRLEKQLAKASDLEDQLGALMSTNSKAQGDDNKPYRLRSHLCEVLSDVLISSPKLSLEKDCFQRLWRCCFYNPIRIWRQRVSREKRKRSPNLTTTQEGFKNFLSEAVTLYDFLILQYLSKLCPSSTQQDCSMTQQSKDTYTTYDRSQLEDTQYASQSTTAIIAEPAEQVEGVVHGLYKLYIFMGDLHRYAEAYNKAESNYLNASKLGPGLGNPYNQLAVVAFSKETYCVALYWYARSLLATHERFSTSSNNLERLFASNREFLREHGRNSGVPMVLSQASVASSHKGSGKNKNIKTNSSNNKNNSMLRAQKVAVSKSCLTHFVDLHYDLYLLKQQQSSKNTNLKVLDSNYHDQSRKNIRNVTASLKSLVQASGFSDSLLCKIVVINSFSLERAIDCPDTDALGGTVENLPLELGKELFYSLGLVLAEHTEGLLAKSLEKASMNKVAPSVRCLLPLEMMLDFCNLRLIQNGEKLHDDQKPAEIEFWKRVSQVANQVRNVLKGYQVVHGGTKDDSKGRIIGGSSTPHWTRIKEYQLLKGYRPFSIVNEEYLSNEDGLLDAIEAVDVLELTAPSQSQDTCAASTLSTSGGGGGGAQENVARLFRMIEVCDELASANSLAPLTSENGTYNYQQKNSSSSPGESLGDSDNNHINQEEIESQEENCGFVGDDDDDEAGDLIISTENRKETPTNGAPPQTMNRDGITIAPLSSTDVIEKPKPPLQPVEEPENGDDVVMAVVEEEKSSNPVIPSMLKPPPGFGVAPTQPAPNYSETTVNDKHMTAMTTNPTTNVTGFAYPPVASHGLDALDKVMQANATAATSSFLYQMPQQQQRSVEPVPSLMERSLYQNSPYPLETGRSNLPTSVEESTLIFGDMRTANPFAMEMPPSSFSVSSNNTRMTRNIHHGNPVSSIIPDFAAEVTNAPDDTKWLNSNLLNSLFMEDTSKTSNPWASK</sequence>
<dbReference type="InterPro" id="IPR011990">
    <property type="entry name" value="TPR-like_helical_dom_sf"/>
</dbReference>
<name>A0A448YYN8_9STRA</name>
<feature type="compositionally biased region" description="Polar residues" evidence="1">
    <location>
        <begin position="1"/>
        <end position="12"/>
    </location>
</feature>
<evidence type="ECO:0008006" key="6">
    <source>
        <dbReference type="Google" id="ProtNLM"/>
    </source>
</evidence>
<evidence type="ECO:0000259" key="2">
    <source>
        <dbReference type="Pfam" id="PF10373"/>
    </source>
</evidence>
<organism evidence="4 5">
    <name type="scientific">Pseudo-nitzschia multistriata</name>
    <dbReference type="NCBI Taxonomy" id="183589"/>
    <lineage>
        <taxon>Eukaryota</taxon>
        <taxon>Sar</taxon>
        <taxon>Stramenopiles</taxon>
        <taxon>Ochrophyta</taxon>
        <taxon>Bacillariophyta</taxon>
        <taxon>Bacillariophyceae</taxon>
        <taxon>Bacillariophycidae</taxon>
        <taxon>Bacillariales</taxon>
        <taxon>Bacillariaceae</taxon>
        <taxon>Pseudo-nitzschia</taxon>
    </lineage>
</organism>
<dbReference type="OrthoDB" id="69928at2759"/>
<feature type="region of interest" description="Disordered" evidence="1">
    <location>
        <begin position="740"/>
        <end position="759"/>
    </location>
</feature>
<feature type="compositionally biased region" description="Basic and acidic residues" evidence="1">
    <location>
        <begin position="26"/>
        <end position="38"/>
    </location>
</feature>
<dbReference type="Pfam" id="PF10374">
    <property type="entry name" value="EST1"/>
    <property type="match status" value="1"/>
</dbReference>
<gene>
    <name evidence="4" type="ORF">PSNMU_V1.4_AUG-EV-PASAV3_0016420</name>
</gene>
<feature type="compositionally biased region" description="Low complexity" evidence="1">
    <location>
        <begin position="667"/>
        <end position="681"/>
    </location>
</feature>
<dbReference type="Proteomes" id="UP000291116">
    <property type="component" value="Unassembled WGS sequence"/>
</dbReference>
<feature type="compositionally biased region" description="Polar residues" evidence="1">
    <location>
        <begin position="653"/>
        <end position="666"/>
    </location>
</feature>
<dbReference type="GO" id="GO:0070034">
    <property type="term" value="F:telomerase RNA binding"/>
    <property type="evidence" value="ECO:0007669"/>
    <property type="project" value="TreeGrafter"/>
</dbReference>
<feature type="region of interest" description="Disordered" evidence="1">
    <location>
        <begin position="318"/>
        <end position="338"/>
    </location>
</feature>
<dbReference type="GO" id="GO:0042162">
    <property type="term" value="F:telomeric DNA binding"/>
    <property type="evidence" value="ECO:0007669"/>
    <property type="project" value="TreeGrafter"/>
</dbReference>
<dbReference type="PANTHER" id="PTHR15696:SF0">
    <property type="entry name" value="TELOMERASE-BINDING PROTEIN EST1A"/>
    <property type="match status" value="1"/>
</dbReference>
<feature type="domain" description="Telomerase activating protein Est1-like N-terminal" evidence="3">
    <location>
        <begin position="97"/>
        <end position="228"/>
    </location>
</feature>
<dbReference type="InterPro" id="IPR018834">
    <property type="entry name" value="DNA/RNA-bd_Est1-type"/>
</dbReference>
<dbReference type="EMBL" id="CAACVS010000043">
    <property type="protein sequence ID" value="VEU34921.1"/>
    <property type="molecule type" value="Genomic_DNA"/>
</dbReference>
<dbReference type="SUPFAM" id="SSF48452">
    <property type="entry name" value="TPR-like"/>
    <property type="match status" value="1"/>
</dbReference>
<feature type="compositionally biased region" description="Polar residues" evidence="1">
    <location>
        <begin position="720"/>
        <end position="730"/>
    </location>
</feature>
<evidence type="ECO:0000259" key="3">
    <source>
        <dbReference type="Pfam" id="PF10374"/>
    </source>
</evidence>
<dbReference type="AlphaFoldDB" id="A0A448YYN8"/>
<dbReference type="InterPro" id="IPR045153">
    <property type="entry name" value="Est1/Ebs1-like"/>
</dbReference>
<accession>A0A448YYN8</accession>
<evidence type="ECO:0000313" key="5">
    <source>
        <dbReference type="Proteomes" id="UP000291116"/>
    </source>
</evidence>
<feature type="compositionally biased region" description="Low complexity" evidence="1">
    <location>
        <begin position="329"/>
        <end position="338"/>
    </location>
</feature>
<protein>
    <recommendedName>
        <fullName evidence="6">Telomerase activating protein Est1-like N-terminal domain-containing protein</fullName>
    </recommendedName>
</protein>
<dbReference type="Gene3D" id="1.25.40.10">
    <property type="entry name" value="Tetratricopeptide repeat domain"/>
    <property type="match status" value="1"/>
</dbReference>
<dbReference type="GO" id="GO:0005697">
    <property type="term" value="C:telomerase holoenzyme complex"/>
    <property type="evidence" value="ECO:0007669"/>
    <property type="project" value="TreeGrafter"/>
</dbReference>
<dbReference type="GO" id="GO:0000184">
    <property type="term" value="P:nuclear-transcribed mRNA catabolic process, nonsense-mediated decay"/>
    <property type="evidence" value="ECO:0007669"/>
    <property type="project" value="TreeGrafter"/>
</dbReference>
<feature type="region of interest" description="Disordered" evidence="1">
    <location>
        <begin position="1"/>
        <end position="38"/>
    </location>
</feature>
<dbReference type="InterPro" id="IPR019458">
    <property type="entry name" value="Est1-like_N"/>
</dbReference>
<dbReference type="PANTHER" id="PTHR15696">
    <property type="entry name" value="SMG-7 SUPPRESSOR WITH MORPHOLOGICAL EFFECT ON GENITALIA PROTEIN 7"/>
    <property type="match status" value="1"/>
</dbReference>
<proteinExistence type="predicted"/>
<keyword evidence="5" id="KW-1185">Reference proteome</keyword>
<evidence type="ECO:0000313" key="4">
    <source>
        <dbReference type="EMBL" id="VEU34921.1"/>
    </source>
</evidence>
<dbReference type="Pfam" id="PF10373">
    <property type="entry name" value="EST1_DNA_bind"/>
    <property type="match status" value="1"/>
</dbReference>